<dbReference type="PROSITE" id="PS00411">
    <property type="entry name" value="KINESIN_MOTOR_1"/>
    <property type="match status" value="1"/>
</dbReference>
<comment type="similarity">
    <text evidence="13">Belongs to the TRAFAC class myosin-kinesin ATPase superfamily. Kinesin family.</text>
</comment>
<feature type="region of interest" description="Disordered" evidence="14">
    <location>
        <begin position="871"/>
        <end position="1038"/>
    </location>
</feature>
<sequence>MASTIPQPSRPSTNPPTAALPPLPGPKQKKSLPVLTETPKASASALKTSKLRAPSASPRPSALAMPQSSNPPSGILSPRTSSIGRAGSPDKTLRRSVSIAAFPQPPRAGKAGNRPSLTSNSSSLSQVSTNSSRSPDLTKPITPSSSLRPKKTRTSTPAASTFKGPHSSRTPSLLNSSGDGKSIPNEPTARNSSGRFSIPSPPQSRSSSAQGSYSTSATTFEESDVVAGNSKRVSKGKEAKGNVLVSVRVRPDASNSENSDPDGEWLVDGRRALVSHRGKESGDYFYDNVFTAHDNNARVYDASAKRLVRRVMEGYHGTVFAYGMTGTGKTFSMQGTATSPGVIPLAITDIFSYIRETPHREFLLRVSYLEIYNEKIHDLLSPPVASGAGPGATQPEEIKLREDSKRGVYASPLKEEIVQSPTQLLRVIARGDHARRTGSTQFNARSSRSHAVVQIVVESRERVPAANTAQEKRTAIAPGGVRVSTLSLIDLAGSERAAENKERRTEGAHINKSLLTLGTVIARLSENKDKNGNPTDKDGKHLPYRDSKLTRLLQPALSGNSLVSILCTLQIGSGGSAAAANTHTGETLNTLKFAARAKNNIVSHAKRAEEALGSGNGDAGSRVLLERYRMEIQTLRSQLESQTKAQNEKEEKREEKQLEKEAESRHEEQMLEMQLARTALKERIEHLNRLILCSKSTGVNASGFTALGRFSGISLPGDSGTRSLRSSASASTLGANGFTLNRSSSMLSMRSAGPLSTPQTPAVPFNNNEDEDDTMGEFADGMASLQMQVNALQADLADKNRYISTLERRLLQARRSSHSRMSMGLSHLKGAGASPDDPEVVTLLREKDMEISELRIQLDDKDRMVAALRSAARQRDVAQLTPDSIPPEIKQKSGHQSVGSNGSSTQSVNRAMGTVSPVALQSPVKMTEKEKEKETGKEKEKEPEKDKEKEQEKEKDKEDERKKEKEKKRRSVDEMSRMLDEMIQDRVESGHLVKGSRGSVRIANHADRRQSSSGSNSVPGMGTMVGALRGSVTDVPSA</sequence>
<dbReference type="AlphaFoldDB" id="A0A2B7YCH2"/>
<evidence type="ECO:0000256" key="5">
    <source>
        <dbReference type="ARBA" id="ARBA00022776"/>
    </source>
</evidence>
<evidence type="ECO:0000256" key="4">
    <source>
        <dbReference type="ARBA" id="ARBA00022741"/>
    </source>
</evidence>
<evidence type="ECO:0000313" key="16">
    <source>
        <dbReference type="EMBL" id="PGH18761.1"/>
    </source>
</evidence>
<keyword evidence="10" id="KW-0131">Cell cycle</keyword>
<evidence type="ECO:0000256" key="1">
    <source>
        <dbReference type="ARBA" id="ARBA00004245"/>
    </source>
</evidence>
<feature type="compositionally biased region" description="Polar residues" evidence="14">
    <location>
        <begin position="167"/>
        <end position="179"/>
    </location>
</feature>
<gene>
    <name evidence="16" type="ORF">AJ79_00174</name>
</gene>
<dbReference type="GO" id="GO:0005856">
    <property type="term" value="C:cytoskeleton"/>
    <property type="evidence" value="ECO:0007669"/>
    <property type="project" value="UniProtKB-SubCell"/>
</dbReference>
<dbReference type="InterPro" id="IPR036961">
    <property type="entry name" value="Kinesin_motor_dom_sf"/>
</dbReference>
<dbReference type="GO" id="GO:0003777">
    <property type="term" value="F:microtubule motor activity"/>
    <property type="evidence" value="ECO:0007669"/>
    <property type="project" value="InterPro"/>
</dbReference>
<dbReference type="PANTHER" id="PTHR47968">
    <property type="entry name" value="CENTROMERE PROTEIN E"/>
    <property type="match status" value="1"/>
</dbReference>
<evidence type="ECO:0000256" key="9">
    <source>
        <dbReference type="ARBA" id="ARBA00023212"/>
    </source>
</evidence>
<comment type="function">
    <text evidence="11">Required for assembly of the mitotic spindle.</text>
</comment>
<dbReference type="PRINTS" id="PR00380">
    <property type="entry name" value="KINESINHEAVY"/>
</dbReference>
<dbReference type="InterPro" id="IPR027640">
    <property type="entry name" value="Kinesin-like_fam"/>
</dbReference>
<accession>A0A2B7YCH2</accession>
<keyword evidence="7" id="KW-0175">Coiled coil</keyword>
<dbReference type="PROSITE" id="PS50067">
    <property type="entry name" value="KINESIN_MOTOR_2"/>
    <property type="match status" value="1"/>
</dbReference>
<dbReference type="Gene3D" id="3.40.850.10">
    <property type="entry name" value="Kinesin motor domain"/>
    <property type="match status" value="1"/>
</dbReference>
<evidence type="ECO:0000256" key="2">
    <source>
        <dbReference type="ARBA" id="ARBA00022490"/>
    </source>
</evidence>
<feature type="compositionally biased region" description="Basic and acidic residues" evidence="14">
    <location>
        <begin position="926"/>
        <end position="963"/>
    </location>
</feature>
<keyword evidence="9" id="KW-0206">Cytoskeleton</keyword>
<dbReference type="SUPFAM" id="SSF52540">
    <property type="entry name" value="P-loop containing nucleoside triphosphate hydrolases"/>
    <property type="match status" value="1"/>
</dbReference>
<evidence type="ECO:0000256" key="11">
    <source>
        <dbReference type="ARBA" id="ARBA00054086"/>
    </source>
</evidence>
<evidence type="ECO:0000256" key="6">
    <source>
        <dbReference type="ARBA" id="ARBA00022840"/>
    </source>
</evidence>
<comment type="subcellular location">
    <subcellularLocation>
        <location evidence="1">Cytoplasm</location>
        <location evidence="1">Cytoskeleton</location>
    </subcellularLocation>
</comment>
<evidence type="ECO:0000259" key="15">
    <source>
        <dbReference type="PROSITE" id="PS50067"/>
    </source>
</evidence>
<feature type="binding site" evidence="13">
    <location>
        <begin position="323"/>
        <end position="330"/>
    </location>
    <ligand>
        <name>ATP</name>
        <dbReference type="ChEBI" id="CHEBI:30616"/>
    </ligand>
</feature>
<dbReference type="OrthoDB" id="3176171at2759"/>
<feature type="region of interest" description="Disordered" evidence="14">
    <location>
        <begin position="637"/>
        <end position="669"/>
    </location>
</feature>
<protein>
    <recommendedName>
        <fullName evidence="12">Kinesin-like protein KIP2</fullName>
    </recommendedName>
</protein>
<feature type="compositionally biased region" description="Polar residues" evidence="14">
    <location>
        <begin position="894"/>
        <end position="909"/>
    </location>
</feature>
<keyword evidence="6 13" id="KW-0067">ATP-binding</keyword>
<feature type="compositionally biased region" description="Basic and acidic residues" evidence="14">
    <location>
        <begin position="646"/>
        <end position="669"/>
    </location>
</feature>
<dbReference type="Proteomes" id="UP000223968">
    <property type="component" value="Unassembled WGS sequence"/>
</dbReference>
<keyword evidence="3" id="KW-0132">Cell division</keyword>
<feature type="domain" description="Kinesin motor" evidence="15">
    <location>
        <begin position="242"/>
        <end position="600"/>
    </location>
</feature>
<dbReference type="Pfam" id="PF00225">
    <property type="entry name" value="Kinesin"/>
    <property type="match status" value="1"/>
</dbReference>
<dbReference type="PANTHER" id="PTHR47968:SF75">
    <property type="entry name" value="CENTROMERE-ASSOCIATED PROTEIN E"/>
    <property type="match status" value="1"/>
</dbReference>
<proteinExistence type="inferred from homology"/>
<feature type="compositionally biased region" description="Basic and acidic residues" evidence="14">
    <location>
        <begin position="971"/>
        <end position="991"/>
    </location>
</feature>
<name>A0A2B7YCH2_9EURO</name>
<feature type="compositionally biased region" description="Polar residues" evidence="14">
    <location>
        <begin position="66"/>
        <end position="83"/>
    </location>
</feature>
<dbReference type="EMBL" id="PDNB01000002">
    <property type="protein sequence ID" value="PGH18761.1"/>
    <property type="molecule type" value="Genomic_DNA"/>
</dbReference>
<evidence type="ECO:0000256" key="10">
    <source>
        <dbReference type="ARBA" id="ARBA00023306"/>
    </source>
</evidence>
<evidence type="ECO:0000256" key="14">
    <source>
        <dbReference type="SAM" id="MobiDB-lite"/>
    </source>
</evidence>
<dbReference type="GO" id="GO:0008017">
    <property type="term" value="F:microtubule binding"/>
    <property type="evidence" value="ECO:0007669"/>
    <property type="project" value="InterPro"/>
</dbReference>
<dbReference type="SMART" id="SM00129">
    <property type="entry name" value="KISc"/>
    <property type="match status" value="1"/>
</dbReference>
<evidence type="ECO:0000256" key="13">
    <source>
        <dbReference type="PROSITE-ProRule" id="PRU00283"/>
    </source>
</evidence>
<keyword evidence="2" id="KW-0963">Cytoplasm</keyword>
<dbReference type="GO" id="GO:0005524">
    <property type="term" value="F:ATP binding"/>
    <property type="evidence" value="ECO:0007669"/>
    <property type="project" value="UniProtKB-UniRule"/>
</dbReference>
<keyword evidence="8 13" id="KW-0505">Motor protein</keyword>
<keyword evidence="4 13" id="KW-0547">Nucleotide-binding</keyword>
<dbReference type="GO" id="GO:0007018">
    <property type="term" value="P:microtubule-based movement"/>
    <property type="evidence" value="ECO:0007669"/>
    <property type="project" value="InterPro"/>
</dbReference>
<evidence type="ECO:0000313" key="17">
    <source>
        <dbReference type="Proteomes" id="UP000223968"/>
    </source>
</evidence>
<keyword evidence="5" id="KW-0498">Mitosis</keyword>
<dbReference type="FunFam" id="3.40.850.10:FF:000073">
    <property type="entry name" value="Kinesin-like protein"/>
    <property type="match status" value="1"/>
</dbReference>
<feature type="compositionally biased region" description="Low complexity" evidence="14">
    <location>
        <begin position="51"/>
        <end position="64"/>
    </location>
</feature>
<dbReference type="STRING" id="1447875.A0A2B7YCH2"/>
<dbReference type="GO" id="GO:0051301">
    <property type="term" value="P:cell division"/>
    <property type="evidence" value="ECO:0007669"/>
    <property type="project" value="UniProtKB-KW"/>
</dbReference>
<feature type="compositionally biased region" description="Low complexity" evidence="14">
    <location>
        <begin position="116"/>
        <end position="134"/>
    </location>
</feature>
<dbReference type="InterPro" id="IPR027417">
    <property type="entry name" value="P-loop_NTPase"/>
</dbReference>
<feature type="region of interest" description="Disordered" evidence="14">
    <location>
        <begin position="1"/>
        <end position="238"/>
    </location>
</feature>
<evidence type="ECO:0000256" key="7">
    <source>
        <dbReference type="ARBA" id="ARBA00023054"/>
    </source>
</evidence>
<evidence type="ECO:0000256" key="8">
    <source>
        <dbReference type="ARBA" id="ARBA00023175"/>
    </source>
</evidence>
<dbReference type="InterPro" id="IPR019821">
    <property type="entry name" value="Kinesin_motor_CS"/>
</dbReference>
<evidence type="ECO:0000256" key="12">
    <source>
        <dbReference type="ARBA" id="ARBA00074598"/>
    </source>
</evidence>
<dbReference type="InterPro" id="IPR001752">
    <property type="entry name" value="Kinesin_motor_dom"/>
</dbReference>
<reference evidence="16 17" key="1">
    <citation type="submission" date="2017-10" db="EMBL/GenBank/DDBJ databases">
        <title>Comparative genomics in systemic dimorphic fungi from Ajellomycetaceae.</title>
        <authorList>
            <person name="Munoz J.F."/>
            <person name="Mcewen J.G."/>
            <person name="Clay O.K."/>
            <person name="Cuomo C.A."/>
        </authorList>
    </citation>
    <scope>NUCLEOTIDE SEQUENCE [LARGE SCALE GENOMIC DNA]</scope>
    <source>
        <strain evidence="16 17">UAMH5409</strain>
    </source>
</reference>
<organism evidence="16 17">
    <name type="scientific">Helicocarpus griseus UAMH5409</name>
    <dbReference type="NCBI Taxonomy" id="1447875"/>
    <lineage>
        <taxon>Eukaryota</taxon>
        <taxon>Fungi</taxon>
        <taxon>Dikarya</taxon>
        <taxon>Ascomycota</taxon>
        <taxon>Pezizomycotina</taxon>
        <taxon>Eurotiomycetes</taxon>
        <taxon>Eurotiomycetidae</taxon>
        <taxon>Onygenales</taxon>
        <taxon>Ajellomycetaceae</taxon>
        <taxon>Helicocarpus</taxon>
    </lineage>
</organism>
<keyword evidence="17" id="KW-1185">Reference proteome</keyword>
<feature type="compositionally biased region" description="Low complexity" evidence="14">
    <location>
        <begin position="203"/>
        <end position="219"/>
    </location>
</feature>
<evidence type="ECO:0000256" key="3">
    <source>
        <dbReference type="ARBA" id="ARBA00022618"/>
    </source>
</evidence>
<comment type="caution">
    <text evidence="16">The sequence shown here is derived from an EMBL/GenBank/DDBJ whole genome shotgun (WGS) entry which is preliminary data.</text>
</comment>